<dbReference type="PROSITE" id="PS51371">
    <property type="entry name" value="CBS"/>
    <property type="match status" value="2"/>
</dbReference>
<evidence type="ECO:0000313" key="5">
    <source>
        <dbReference type="Proteomes" id="UP001165124"/>
    </source>
</evidence>
<organism evidence="4 5">
    <name type="scientific">Actinomadura rubrobrunea</name>
    <dbReference type="NCBI Taxonomy" id="115335"/>
    <lineage>
        <taxon>Bacteria</taxon>
        <taxon>Bacillati</taxon>
        <taxon>Actinomycetota</taxon>
        <taxon>Actinomycetes</taxon>
        <taxon>Streptosporangiales</taxon>
        <taxon>Thermomonosporaceae</taxon>
        <taxon>Actinomadura</taxon>
    </lineage>
</organism>
<dbReference type="SUPFAM" id="SSF54631">
    <property type="entry name" value="CBS-domain pair"/>
    <property type="match status" value="1"/>
</dbReference>
<dbReference type="InterPro" id="IPR000644">
    <property type="entry name" value="CBS_dom"/>
</dbReference>
<feature type="domain" description="CBS" evidence="3">
    <location>
        <begin position="16"/>
        <end position="72"/>
    </location>
</feature>
<comment type="caution">
    <text evidence="4">The sequence shown here is derived from an EMBL/GenBank/DDBJ whole genome shotgun (WGS) entry which is preliminary data.</text>
</comment>
<dbReference type="AlphaFoldDB" id="A0A9W6UXN7"/>
<dbReference type="InterPro" id="IPR051257">
    <property type="entry name" value="Diverse_CBS-Domain"/>
</dbReference>
<keyword evidence="5" id="KW-1185">Reference proteome</keyword>
<dbReference type="SMART" id="SM00116">
    <property type="entry name" value="CBS"/>
    <property type="match status" value="2"/>
</dbReference>
<name>A0A9W6UXN7_9ACTN</name>
<feature type="domain" description="CBS" evidence="3">
    <location>
        <begin position="83"/>
        <end position="141"/>
    </location>
</feature>
<gene>
    <name evidence="4" type="ORF">Arub01_31390</name>
</gene>
<evidence type="ECO:0000259" key="3">
    <source>
        <dbReference type="PROSITE" id="PS51371"/>
    </source>
</evidence>
<evidence type="ECO:0000256" key="2">
    <source>
        <dbReference type="PROSITE-ProRule" id="PRU00703"/>
    </source>
</evidence>
<evidence type="ECO:0000313" key="4">
    <source>
        <dbReference type="EMBL" id="GLW64895.1"/>
    </source>
</evidence>
<dbReference type="PANTHER" id="PTHR43080">
    <property type="entry name" value="CBS DOMAIN-CONTAINING PROTEIN CBSX3, MITOCHONDRIAL"/>
    <property type="match status" value="1"/>
</dbReference>
<dbReference type="InterPro" id="IPR046342">
    <property type="entry name" value="CBS_dom_sf"/>
</dbReference>
<dbReference type="Pfam" id="PF00571">
    <property type="entry name" value="CBS"/>
    <property type="match status" value="2"/>
</dbReference>
<proteinExistence type="predicted"/>
<protein>
    <recommendedName>
        <fullName evidence="3">CBS domain-containing protein</fullName>
    </recommendedName>
</protein>
<sequence>MNVRRPPDERTAAEVMSTDLLTVTADESVLMAWELMCRARVHHLPVLDGTGHCLGVLDSASLTAAWEPSGPLRARRSVAALLPRRGPACVRPDATLARTAAAMLAAERDHVIVTGERGDLIGLITARDLIAALAGVAGRDRSRTSSMPSMFRIEPVLPEHAPDGDAVPGSAVSPD</sequence>
<accession>A0A9W6UXN7</accession>
<dbReference type="Gene3D" id="3.10.580.10">
    <property type="entry name" value="CBS-domain"/>
    <property type="match status" value="2"/>
</dbReference>
<dbReference type="RefSeq" id="WP_067911560.1">
    <property type="nucleotide sequence ID" value="NZ_BSRZ01000007.1"/>
</dbReference>
<dbReference type="Proteomes" id="UP001165124">
    <property type="component" value="Unassembled WGS sequence"/>
</dbReference>
<evidence type="ECO:0000256" key="1">
    <source>
        <dbReference type="ARBA" id="ARBA00023122"/>
    </source>
</evidence>
<dbReference type="EMBL" id="BSRZ01000007">
    <property type="protein sequence ID" value="GLW64895.1"/>
    <property type="molecule type" value="Genomic_DNA"/>
</dbReference>
<keyword evidence="1 2" id="KW-0129">CBS domain</keyword>
<dbReference type="PANTHER" id="PTHR43080:SF2">
    <property type="entry name" value="CBS DOMAIN-CONTAINING PROTEIN"/>
    <property type="match status" value="1"/>
</dbReference>
<reference evidence="4" key="1">
    <citation type="submission" date="2023-02" db="EMBL/GenBank/DDBJ databases">
        <title>Actinomadura rubrobrunea NBRC 14622.</title>
        <authorList>
            <person name="Ichikawa N."/>
            <person name="Sato H."/>
            <person name="Tonouchi N."/>
        </authorList>
    </citation>
    <scope>NUCLEOTIDE SEQUENCE</scope>
    <source>
        <strain evidence="4">NBRC 14622</strain>
    </source>
</reference>